<evidence type="ECO:0000256" key="2">
    <source>
        <dbReference type="ARBA" id="ARBA00007870"/>
    </source>
</evidence>
<reference evidence="12 13" key="1">
    <citation type="submission" date="2018-09" db="EMBL/GenBank/DDBJ databases">
        <title>Genomic Encyclopedia of Archaeal and Bacterial Type Strains, Phase II (KMG-II): from individual species to whole genera.</title>
        <authorList>
            <person name="Goeker M."/>
        </authorList>
    </citation>
    <scope>NUCLEOTIDE SEQUENCE [LARGE SCALE GENOMIC DNA]</scope>
    <source>
        <strain evidence="12 13">DSM 27148</strain>
    </source>
</reference>
<comment type="function">
    <text evidence="9">Catalyzes the NADPH-dependent reduction of ketopantoate into pantoic acid.</text>
</comment>
<dbReference type="GO" id="GO:0015940">
    <property type="term" value="P:pantothenate biosynthetic process"/>
    <property type="evidence" value="ECO:0007669"/>
    <property type="project" value="UniProtKB-UniPathway"/>
</dbReference>
<comment type="pathway">
    <text evidence="1 9">Cofactor biosynthesis; (R)-pantothenate biosynthesis; (R)-pantoate from 3-methyl-2-oxobutanoate: step 2/2.</text>
</comment>
<feature type="domain" description="Ketopantoate reductase C-terminal" evidence="11">
    <location>
        <begin position="182"/>
        <end position="299"/>
    </location>
</feature>
<dbReference type="InterPro" id="IPR003710">
    <property type="entry name" value="ApbA"/>
</dbReference>
<protein>
    <recommendedName>
        <fullName evidence="4 9">2-dehydropantoate 2-reductase</fullName>
        <ecNumber evidence="3 9">1.1.1.169</ecNumber>
    </recommendedName>
    <alternativeName>
        <fullName evidence="7 9">Ketopantoate reductase</fullName>
    </alternativeName>
</protein>
<dbReference type="EC" id="1.1.1.169" evidence="3 9"/>
<dbReference type="EMBL" id="RAPN01000001">
    <property type="protein sequence ID" value="RKD90201.1"/>
    <property type="molecule type" value="Genomic_DNA"/>
</dbReference>
<evidence type="ECO:0000256" key="8">
    <source>
        <dbReference type="ARBA" id="ARBA00048793"/>
    </source>
</evidence>
<keyword evidence="5 9" id="KW-0521">NADP</keyword>
<dbReference type="SUPFAM" id="SSF51735">
    <property type="entry name" value="NAD(P)-binding Rossmann-fold domains"/>
    <property type="match status" value="1"/>
</dbReference>
<evidence type="ECO:0000259" key="10">
    <source>
        <dbReference type="Pfam" id="PF02558"/>
    </source>
</evidence>
<feature type="domain" description="Ketopantoate reductase N-terminal" evidence="10">
    <location>
        <begin position="9"/>
        <end position="153"/>
    </location>
</feature>
<evidence type="ECO:0000256" key="1">
    <source>
        <dbReference type="ARBA" id="ARBA00004994"/>
    </source>
</evidence>
<accession>A0A419W419</accession>
<evidence type="ECO:0000256" key="4">
    <source>
        <dbReference type="ARBA" id="ARBA00019465"/>
    </source>
</evidence>
<evidence type="ECO:0000256" key="3">
    <source>
        <dbReference type="ARBA" id="ARBA00013014"/>
    </source>
</evidence>
<evidence type="ECO:0000256" key="7">
    <source>
        <dbReference type="ARBA" id="ARBA00032024"/>
    </source>
</evidence>
<dbReference type="InterPro" id="IPR013328">
    <property type="entry name" value="6PGD_dom2"/>
</dbReference>
<dbReference type="GO" id="GO:0005737">
    <property type="term" value="C:cytoplasm"/>
    <property type="evidence" value="ECO:0007669"/>
    <property type="project" value="TreeGrafter"/>
</dbReference>
<evidence type="ECO:0000313" key="12">
    <source>
        <dbReference type="EMBL" id="RKD90201.1"/>
    </source>
</evidence>
<name>A0A419W419_9BACT</name>
<dbReference type="Proteomes" id="UP000283387">
    <property type="component" value="Unassembled WGS sequence"/>
</dbReference>
<gene>
    <name evidence="12" type="ORF">BC643_0537</name>
</gene>
<comment type="similarity">
    <text evidence="2 9">Belongs to the ketopantoate reductase family.</text>
</comment>
<dbReference type="InterPro" id="IPR036291">
    <property type="entry name" value="NAD(P)-bd_dom_sf"/>
</dbReference>
<evidence type="ECO:0000256" key="9">
    <source>
        <dbReference type="RuleBase" id="RU362068"/>
    </source>
</evidence>
<dbReference type="GO" id="GO:0008677">
    <property type="term" value="F:2-dehydropantoate 2-reductase activity"/>
    <property type="evidence" value="ECO:0007669"/>
    <property type="project" value="UniProtKB-EC"/>
</dbReference>
<dbReference type="Pfam" id="PF02558">
    <property type="entry name" value="ApbA"/>
    <property type="match status" value="1"/>
</dbReference>
<keyword evidence="13" id="KW-1185">Reference proteome</keyword>
<keyword evidence="9" id="KW-0566">Pantothenate biosynthesis</keyword>
<sequence>MNKPIQKVSIIGLGALGILYGEHFLRKMPADDLRIIADSDRVDRYKSEGIFCNGKACDFNYVTPEEKVEPADLIIFAVKYTTLPEAIRMVKGHVGPDTIILSVLNGVVSEEEIGAVYGKEHLLYSVAQGMTAAKVGNQMSYKSKGILCFGELNATENSVKVERVKSFFDQVDLPYEINNRMHDKLWSKLMINVGVNQTVGYFNATNKLIQQPGKPREMMLAAMEEVIEVGQREGVGISGDDIAYWLKIIDSLSPDESPSMAQDVKAGRPTEVDLFAGTIVALGKKHGLAVPVNEMFLEHFTKPASGN</sequence>
<organism evidence="12 13">
    <name type="scientific">Mangrovibacterium diazotrophicum</name>
    <dbReference type="NCBI Taxonomy" id="1261403"/>
    <lineage>
        <taxon>Bacteria</taxon>
        <taxon>Pseudomonadati</taxon>
        <taxon>Bacteroidota</taxon>
        <taxon>Bacteroidia</taxon>
        <taxon>Marinilabiliales</taxon>
        <taxon>Prolixibacteraceae</taxon>
        <taxon>Mangrovibacterium</taxon>
    </lineage>
</organism>
<dbReference type="SUPFAM" id="SSF48179">
    <property type="entry name" value="6-phosphogluconate dehydrogenase C-terminal domain-like"/>
    <property type="match status" value="1"/>
</dbReference>
<dbReference type="Gene3D" id="3.40.50.720">
    <property type="entry name" value="NAD(P)-binding Rossmann-like Domain"/>
    <property type="match status" value="1"/>
</dbReference>
<dbReference type="PANTHER" id="PTHR21708:SF26">
    <property type="entry name" value="2-DEHYDROPANTOATE 2-REDUCTASE"/>
    <property type="match status" value="1"/>
</dbReference>
<dbReference type="InterPro" id="IPR008927">
    <property type="entry name" value="6-PGluconate_DH-like_C_sf"/>
</dbReference>
<comment type="caution">
    <text evidence="12">The sequence shown here is derived from an EMBL/GenBank/DDBJ whole genome shotgun (WGS) entry which is preliminary data.</text>
</comment>
<dbReference type="Pfam" id="PF08546">
    <property type="entry name" value="ApbA_C"/>
    <property type="match status" value="1"/>
</dbReference>
<comment type="catalytic activity">
    <reaction evidence="8 9">
        <text>(R)-pantoate + NADP(+) = 2-dehydropantoate + NADPH + H(+)</text>
        <dbReference type="Rhea" id="RHEA:16233"/>
        <dbReference type="ChEBI" id="CHEBI:11561"/>
        <dbReference type="ChEBI" id="CHEBI:15378"/>
        <dbReference type="ChEBI" id="CHEBI:15980"/>
        <dbReference type="ChEBI" id="CHEBI:57783"/>
        <dbReference type="ChEBI" id="CHEBI:58349"/>
        <dbReference type="EC" id="1.1.1.169"/>
    </reaction>
</comment>
<proteinExistence type="inferred from homology"/>
<evidence type="ECO:0000256" key="6">
    <source>
        <dbReference type="ARBA" id="ARBA00023002"/>
    </source>
</evidence>
<evidence type="ECO:0000256" key="5">
    <source>
        <dbReference type="ARBA" id="ARBA00022857"/>
    </source>
</evidence>
<dbReference type="OrthoDB" id="9800163at2"/>
<dbReference type="PANTHER" id="PTHR21708">
    <property type="entry name" value="PROBABLE 2-DEHYDROPANTOATE 2-REDUCTASE"/>
    <property type="match status" value="1"/>
</dbReference>
<dbReference type="NCBIfam" id="TIGR00745">
    <property type="entry name" value="apbA_panE"/>
    <property type="match status" value="1"/>
</dbReference>
<dbReference type="Gene3D" id="1.10.1040.10">
    <property type="entry name" value="N-(1-d-carboxylethyl)-l-norvaline Dehydrogenase, domain 2"/>
    <property type="match status" value="1"/>
</dbReference>
<evidence type="ECO:0000313" key="13">
    <source>
        <dbReference type="Proteomes" id="UP000283387"/>
    </source>
</evidence>
<dbReference type="UniPathway" id="UPA00028">
    <property type="reaction ID" value="UER00004"/>
</dbReference>
<dbReference type="InterPro" id="IPR013332">
    <property type="entry name" value="KPR_N"/>
</dbReference>
<dbReference type="InterPro" id="IPR051402">
    <property type="entry name" value="KPR-Related"/>
</dbReference>
<dbReference type="InterPro" id="IPR013752">
    <property type="entry name" value="KPA_reductase"/>
</dbReference>
<evidence type="ECO:0000259" key="11">
    <source>
        <dbReference type="Pfam" id="PF08546"/>
    </source>
</evidence>
<dbReference type="AlphaFoldDB" id="A0A419W419"/>
<keyword evidence="6 9" id="KW-0560">Oxidoreductase</keyword>